<dbReference type="Pfam" id="PF02624">
    <property type="entry name" value="YcaO"/>
    <property type="match status" value="1"/>
</dbReference>
<evidence type="ECO:0000259" key="2">
    <source>
        <dbReference type="PROSITE" id="PS51664"/>
    </source>
</evidence>
<keyword evidence="4" id="KW-1185">Reference proteome</keyword>
<proteinExistence type="predicted"/>
<dbReference type="Gene3D" id="3.30.40.250">
    <property type="match status" value="1"/>
</dbReference>
<accession>A0ABV5PJG6</accession>
<name>A0ABV5PJG6_STRCM</name>
<feature type="region of interest" description="Disordered" evidence="1">
    <location>
        <begin position="283"/>
        <end position="309"/>
    </location>
</feature>
<gene>
    <name evidence="3" type="ORF">ACFFTU_25740</name>
</gene>
<dbReference type="NCBIfam" id="TIGR03604">
    <property type="entry name" value="TOMM_cyclo_SagD"/>
    <property type="match status" value="1"/>
</dbReference>
<comment type="caution">
    <text evidence="3">The sequence shown here is derived from an EMBL/GenBank/DDBJ whole genome shotgun (WGS) entry which is preliminary data.</text>
</comment>
<evidence type="ECO:0000313" key="4">
    <source>
        <dbReference type="Proteomes" id="UP001589718"/>
    </source>
</evidence>
<dbReference type="InterPro" id="IPR027624">
    <property type="entry name" value="TOMM_cyclo_SagD"/>
</dbReference>
<dbReference type="Gene3D" id="3.30.160.660">
    <property type="match status" value="1"/>
</dbReference>
<dbReference type="PANTHER" id="PTHR37809">
    <property type="entry name" value="RIBOSOMAL PROTEIN S12 METHYLTHIOTRANSFERASE ACCESSORY FACTOR YCAO"/>
    <property type="match status" value="1"/>
</dbReference>
<dbReference type="EMBL" id="JBHMCR010000017">
    <property type="protein sequence ID" value="MFB9523352.1"/>
    <property type="molecule type" value="Genomic_DNA"/>
</dbReference>
<organism evidence="3 4">
    <name type="scientific">Streptomyces cremeus</name>
    <dbReference type="NCBI Taxonomy" id="66881"/>
    <lineage>
        <taxon>Bacteria</taxon>
        <taxon>Bacillati</taxon>
        <taxon>Actinomycetota</taxon>
        <taxon>Actinomycetes</taxon>
        <taxon>Kitasatosporales</taxon>
        <taxon>Streptomycetaceae</taxon>
        <taxon>Streptomyces</taxon>
    </lineage>
</organism>
<dbReference type="PANTHER" id="PTHR37809:SF1">
    <property type="entry name" value="RIBOSOMAL PROTEIN S12 METHYLTHIOTRANSFERASE ACCESSORY FACTOR YCAO"/>
    <property type="match status" value="1"/>
</dbReference>
<dbReference type="Proteomes" id="UP001589718">
    <property type="component" value="Unassembled WGS sequence"/>
</dbReference>
<dbReference type="Gene3D" id="3.30.1330.230">
    <property type="match status" value="1"/>
</dbReference>
<protein>
    <submittedName>
        <fullName evidence="3">YcaO-like family protein</fullName>
    </submittedName>
</protein>
<dbReference type="NCBIfam" id="TIGR00702">
    <property type="entry name" value="YcaO-type kinase domain"/>
    <property type="match status" value="1"/>
</dbReference>
<evidence type="ECO:0000256" key="1">
    <source>
        <dbReference type="SAM" id="MobiDB-lite"/>
    </source>
</evidence>
<sequence length="746" mass="79472">MDAETELRPDVRLVPRDDMLYVCTSTGTLRVPARLPTSAEDSGTGAGPDTVALRTGAVPDAVVKGLRSRGLAYDSGRYVHPLYGELAVGGDRTVAVAPQALGDELGTLLGRVGVRTVPDGASERAAVTVLPLTLPEEQLVRRTEAALKGGTPLVVYLSTPTRLLFATLTPPDTPCPVCLVRRLRANHSWQAIAGLPLDILFGAAHGDGCPSTVVAAGLLAHEVLVLLGTTPRPAPGAPAGTDHGAPSHPARTVLTELAHGSLQRTEHRLFHLPGCPACADHVTPLAPSGPTPHENNRTAAPSENADEATGRDDAACWERMRHAVDPLTGMVPQLRVDECDSDLGGATYARTAGMTKTSWFSPVTAEARGGAVKSDPVTARVCAVGETLERYAAGVYDPRRLVRASYTELGEDAVDPRALPLGSAAEYARYSRLAPCDPDARIDWVPGRSLVTGGVRHVPACAVYLPYRFPPGHRAWYDPISTGLAAGSGYHHAVHGGLMEAVERDATVLFWENRLTLPTLDLDTLPEGPARRIVARMRDQGVSVTAKDLTTDLGIPVIGVRFLRHTERRPVVTHAARAGLDPYAALLGALEEGCLGWAGARLWQEHLDAGESIPGTDDVLTSLKEFSLYYWAPDRVRHLEFWDEGPVRDAPAPRAQDGFGAEVKEAAGRLAARGYEAVAVDITPVDVAECGVTVVRTVVPGLCPITLRSDFYRRGGPRVFDAPVAMGVRSTPLTEAELNPLPLPFL</sequence>
<feature type="domain" description="YcaO" evidence="2">
    <location>
        <begin position="370"/>
        <end position="746"/>
    </location>
</feature>
<dbReference type="RefSeq" id="WP_345220080.1">
    <property type="nucleotide sequence ID" value="NZ_BAAAXE010000010.1"/>
</dbReference>
<reference evidence="3 4" key="1">
    <citation type="submission" date="2024-09" db="EMBL/GenBank/DDBJ databases">
        <authorList>
            <person name="Sun Q."/>
            <person name="Mori K."/>
        </authorList>
    </citation>
    <scope>NUCLEOTIDE SEQUENCE [LARGE SCALE GENOMIC DNA]</scope>
    <source>
        <strain evidence="3 4">JCM 4362</strain>
    </source>
</reference>
<dbReference type="InterPro" id="IPR003776">
    <property type="entry name" value="YcaO-like_dom"/>
</dbReference>
<dbReference type="Gene3D" id="3.40.50.720">
    <property type="entry name" value="NAD(P)-binding Rossmann-like Domain"/>
    <property type="match status" value="1"/>
</dbReference>
<dbReference type="PROSITE" id="PS51664">
    <property type="entry name" value="YCAO"/>
    <property type="match status" value="1"/>
</dbReference>
<evidence type="ECO:0000313" key="3">
    <source>
        <dbReference type="EMBL" id="MFB9523352.1"/>
    </source>
</evidence>